<name>A0A7C9DXL7_OPUST</name>
<dbReference type="InterPro" id="IPR002634">
    <property type="entry name" value="BolA"/>
</dbReference>
<dbReference type="InterPro" id="IPR036065">
    <property type="entry name" value="BolA-like_sf"/>
</dbReference>
<comment type="similarity">
    <text evidence="1">Belongs to the BolA/IbaG family.</text>
</comment>
<evidence type="ECO:0000256" key="1">
    <source>
        <dbReference type="RuleBase" id="RU003860"/>
    </source>
</evidence>
<dbReference type="GO" id="GO:0009507">
    <property type="term" value="C:chloroplast"/>
    <property type="evidence" value="ECO:0007669"/>
    <property type="project" value="TreeGrafter"/>
</dbReference>
<dbReference type="PANTHER" id="PTHR46230:SF4">
    <property type="entry name" value="PROTEIN BOLA4, CHLOROPLASTIC_MITOCHONDRIAL"/>
    <property type="match status" value="1"/>
</dbReference>
<proteinExistence type="inferred from homology"/>
<organism evidence="2">
    <name type="scientific">Opuntia streptacantha</name>
    <name type="common">Prickly pear cactus</name>
    <name type="synonym">Opuntia cardona</name>
    <dbReference type="NCBI Taxonomy" id="393608"/>
    <lineage>
        <taxon>Eukaryota</taxon>
        <taxon>Viridiplantae</taxon>
        <taxon>Streptophyta</taxon>
        <taxon>Embryophyta</taxon>
        <taxon>Tracheophyta</taxon>
        <taxon>Spermatophyta</taxon>
        <taxon>Magnoliopsida</taxon>
        <taxon>eudicotyledons</taxon>
        <taxon>Gunneridae</taxon>
        <taxon>Pentapetalae</taxon>
        <taxon>Caryophyllales</taxon>
        <taxon>Cactineae</taxon>
        <taxon>Cactaceae</taxon>
        <taxon>Opuntioideae</taxon>
        <taxon>Opuntia</taxon>
    </lineage>
</organism>
<dbReference type="Gene3D" id="3.10.20.90">
    <property type="entry name" value="Phosphatidylinositol 3-kinase Catalytic Subunit, Chain A, domain 1"/>
    <property type="match status" value="1"/>
</dbReference>
<dbReference type="GO" id="GO:0016226">
    <property type="term" value="P:iron-sulfur cluster assembly"/>
    <property type="evidence" value="ECO:0007669"/>
    <property type="project" value="TreeGrafter"/>
</dbReference>
<reference evidence="2" key="2">
    <citation type="submission" date="2020-07" db="EMBL/GenBank/DDBJ databases">
        <authorList>
            <person name="Vera ALvarez R."/>
            <person name="Arias-Moreno D.M."/>
            <person name="Jimenez-Jacinto V."/>
            <person name="Jimenez-Bremont J.F."/>
            <person name="Swaminathan K."/>
            <person name="Moose S.P."/>
            <person name="Guerrero-Gonzalez M.L."/>
            <person name="Marino-Ramirez L."/>
            <person name="Landsman D."/>
            <person name="Rodriguez-Kessler M."/>
            <person name="Delgado-Sanchez P."/>
        </authorList>
    </citation>
    <scope>NUCLEOTIDE SEQUENCE</scope>
    <source>
        <tissue evidence="2">Cladode</tissue>
    </source>
</reference>
<dbReference type="EMBL" id="GISG01180482">
    <property type="protein sequence ID" value="MBA4653702.1"/>
    <property type="molecule type" value="Transcribed_RNA"/>
</dbReference>
<dbReference type="AlphaFoldDB" id="A0A7C9DXL7"/>
<dbReference type="Pfam" id="PF01722">
    <property type="entry name" value="BolA"/>
    <property type="match status" value="1"/>
</dbReference>
<protein>
    <recommendedName>
        <fullName evidence="3">BolA protein</fullName>
    </recommendedName>
</protein>
<evidence type="ECO:0000313" key="2">
    <source>
        <dbReference type="EMBL" id="MBA4653702.1"/>
    </source>
</evidence>
<sequence length="162" mass="17978">MAATASTRLLFRPLRRHSQLLGQAKMALFCSSHTGNVFSRPKTQWVQQEGDFRSFRCFSSAGDATPTHHHDNDEAGSMEPSLMKSMANKIKDQLGAETVIVKDLSGDGRHVSIYAVSSAFEGQSAVNRQRMVYKAIWEELQTTVHAVDHMITRTPTEAGLDN</sequence>
<reference evidence="2" key="1">
    <citation type="journal article" date="2013" name="J. Plant Res.">
        <title>Effect of fungi and light on seed germination of three Opuntia species from semiarid lands of central Mexico.</title>
        <authorList>
            <person name="Delgado-Sanchez P."/>
            <person name="Jimenez-Bremont J.F."/>
            <person name="Guerrero-Gonzalez Mde L."/>
            <person name="Flores J."/>
        </authorList>
    </citation>
    <scope>NUCLEOTIDE SEQUENCE</scope>
    <source>
        <tissue evidence="2">Cladode</tissue>
    </source>
</reference>
<dbReference type="PANTHER" id="PTHR46230">
    <property type="match status" value="1"/>
</dbReference>
<evidence type="ECO:0008006" key="3">
    <source>
        <dbReference type="Google" id="ProtNLM"/>
    </source>
</evidence>
<accession>A0A7C9DXL7</accession>
<dbReference type="SUPFAM" id="SSF82657">
    <property type="entry name" value="BolA-like"/>
    <property type="match status" value="1"/>
</dbReference>